<feature type="domain" description="Adenylyltransferase AadA C-terminal" evidence="6">
    <location>
        <begin position="160"/>
        <end position="239"/>
    </location>
</feature>
<dbReference type="Proteomes" id="UP000469125">
    <property type="component" value="Unassembled WGS sequence"/>
</dbReference>
<accession>A0A6N8FRX4</accession>
<protein>
    <recommendedName>
        <fullName evidence="4">Spectinomycin 9-adenylyltransferase</fullName>
    </recommendedName>
</protein>
<evidence type="ECO:0000313" key="7">
    <source>
        <dbReference type="EMBL" id="MUK90658.1"/>
    </source>
</evidence>
<evidence type="ECO:0000256" key="2">
    <source>
        <dbReference type="ARBA" id="ARBA00023251"/>
    </source>
</evidence>
<name>A0A6N8FRX4_9BACI</name>
<evidence type="ECO:0000259" key="6">
    <source>
        <dbReference type="Pfam" id="PF13427"/>
    </source>
</evidence>
<keyword evidence="4" id="KW-0547">Nucleotide-binding</keyword>
<dbReference type="Gene3D" id="3.30.460.10">
    <property type="entry name" value="Beta Polymerase, domain 2"/>
    <property type="match status" value="1"/>
</dbReference>
<evidence type="ECO:0000256" key="3">
    <source>
        <dbReference type="ARBA" id="ARBA00047831"/>
    </source>
</evidence>
<dbReference type="Pfam" id="PF01909">
    <property type="entry name" value="NTP_transf_2"/>
    <property type="match status" value="1"/>
</dbReference>
<dbReference type="PIRSF" id="PIRSF000819">
    <property type="entry name" value="Streptomycin_3-adenylyltransf"/>
    <property type="match status" value="1"/>
</dbReference>
<keyword evidence="8" id="KW-1185">Reference proteome</keyword>
<dbReference type="InterPro" id="IPR002934">
    <property type="entry name" value="Polymerase_NTP_transf_dom"/>
</dbReference>
<keyword evidence="4" id="KW-0067">ATP-binding</keyword>
<dbReference type="Pfam" id="PF13427">
    <property type="entry name" value="AadA_C"/>
    <property type="match status" value="1"/>
</dbReference>
<dbReference type="InterPro" id="IPR024172">
    <property type="entry name" value="AadA/Aad9"/>
</dbReference>
<proteinExistence type="predicted"/>
<keyword evidence="2 4" id="KW-0046">Antibiotic resistance</keyword>
<evidence type="ECO:0000256" key="4">
    <source>
        <dbReference type="PIRNR" id="PIRNR000819"/>
    </source>
</evidence>
<comment type="catalytic activity">
    <reaction evidence="3 4">
        <text>spectinomycin + ATP = 9-O-adenylylspectinomycin + diphosphate</text>
        <dbReference type="Rhea" id="RHEA:63228"/>
        <dbReference type="ChEBI" id="CHEBI:30616"/>
        <dbReference type="ChEBI" id="CHEBI:33019"/>
        <dbReference type="ChEBI" id="CHEBI:146260"/>
        <dbReference type="ChEBI" id="CHEBI:146261"/>
    </reaction>
</comment>
<dbReference type="GO" id="GO:0070566">
    <property type="term" value="F:adenylyltransferase activity"/>
    <property type="evidence" value="ECO:0007669"/>
    <property type="project" value="InterPro"/>
</dbReference>
<dbReference type="InterPro" id="IPR025184">
    <property type="entry name" value="AadA_C"/>
</dbReference>
<dbReference type="GO" id="GO:0046677">
    <property type="term" value="P:response to antibiotic"/>
    <property type="evidence" value="ECO:0007669"/>
    <property type="project" value="UniProtKB-KW"/>
</dbReference>
<keyword evidence="1 4" id="KW-0808">Transferase</keyword>
<evidence type="ECO:0000313" key="8">
    <source>
        <dbReference type="Proteomes" id="UP000469125"/>
    </source>
</evidence>
<evidence type="ECO:0000259" key="5">
    <source>
        <dbReference type="Pfam" id="PF01909"/>
    </source>
</evidence>
<dbReference type="AlphaFoldDB" id="A0A6N8FRX4"/>
<dbReference type="CDD" id="cd05403">
    <property type="entry name" value="NT_KNTase_like"/>
    <property type="match status" value="1"/>
</dbReference>
<keyword evidence="4" id="KW-0548">Nucleotidyltransferase</keyword>
<gene>
    <name evidence="7" type="ORF">GMD78_20085</name>
</gene>
<comment type="caution">
    <text evidence="7">The sequence shown here is derived from an EMBL/GenBank/DDBJ whole genome shotgun (WGS) entry which is preliminary data.</text>
</comment>
<dbReference type="SUPFAM" id="SSF81301">
    <property type="entry name" value="Nucleotidyltransferase"/>
    <property type="match status" value="1"/>
</dbReference>
<sequence length="272" mass="31297">MENSWVDCSLEIKNLVFHLLEEIKGIVEEDFMGLYIHGSLAMGGFNPKSSDIDLIVVTATSLSTVKKEKLANLFITYSGKPFPIEISFLTRDQLKNWEHPSQYDFHYSEYWRERYKDDLSNGKNQYLNEEDKSDGDLAAHITIIRNRGICIEGMPIEETFPIVPHSHYISSIMGDFEECIQNIEKEPIYCILNMLRVYLFLKEGLISSKLEAGKLGMKFLPKKACSTVQKVVNHYLGDQGLNEFESNELLFIKDVIVSNVQELLSFDQVDYK</sequence>
<dbReference type="InterPro" id="IPR043519">
    <property type="entry name" value="NT_sf"/>
</dbReference>
<dbReference type="EMBL" id="WOCA01000026">
    <property type="protein sequence ID" value="MUK90658.1"/>
    <property type="molecule type" value="Genomic_DNA"/>
</dbReference>
<dbReference type="GO" id="GO:0005524">
    <property type="term" value="F:ATP binding"/>
    <property type="evidence" value="ECO:0007669"/>
    <property type="project" value="UniProtKB-KW"/>
</dbReference>
<reference evidence="7 8" key="1">
    <citation type="submission" date="2019-11" db="EMBL/GenBank/DDBJ databases">
        <authorList>
            <person name="Li X."/>
        </authorList>
    </citation>
    <scope>NUCLEOTIDE SEQUENCE [LARGE SCALE GENOMIC DNA]</scope>
    <source>
        <strain evidence="7 8">L9</strain>
    </source>
</reference>
<feature type="domain" description="Polymerase nucleotidyl transferase" evidence="5">
    <location>
        <begin position="21"/>
        <end position="101"/>
    </location>
</feature>
<organism evidence="7 8">
    <name type="scientific">Ornithinibacillus caprae</name>
    <dbReference type="NCBI Taxonomy" id="2678566"/>
    <lineage>
        <taxon>Bacteria</taxon>
        <taxon>Bacillati</taxon>
        <taxon>Bacillota</taxon>
        <taxon>Bacilli</taxon>
        <taxon>Bacillales</taxon>
        <taxon>Bacillaceae</taxon>
        <taxon>Ornithinibacillus</taxon>
    </lineage>
</organism>
<dbReference type="RefSeq" id="WP_155671662.1">
    <property type="nucleotide sequence ID" value="NZ_WOCA01000026.1"/>
</dbReference>
<evidence type="ECO:0000256" key="1">
    <source>
        <dbReference type="ARBA" id="ARBA00022679"/>
    </source>
</evidence>